<comment type="caution">
    <text evidence="2">The sequence shown here is derived from an EMBL/GenBank/DDBJ whole genome shotgun (WGS) entry which is preliminary data.</text>
</comment>
<dbReference type="InterPro" id="IPR014914">
    <property type="entry name" value="RES_dom"/>
</dbReference>
<dbReference type="SMART" id="SM00953">
    <property type="entry name" value="RES"/>
    <property type="match status" value="1"/>
</dbReference>
<proteinExistence type="predicted"/>
<reference evidence="2 3" key="1">
    <citation type="submission" date="2018-09" db="EMBL/GenBank/DDBJ databases">
        <title>Mesorhizobium carmichaelinearum sp. nov. isolated from Carmichaelinea spp. root nodules in New Zealand.</title>
        <authorList>
            <person name="De Meyer S.E."/>
        </authorList>
    </citation>
    <scope>NUCLEOTIDE SEQUENCE [LARGE SCALE GENOMIC DNA]</scope>
    <source>
        <strain evidence="2 3">ICMP19557</strain>
    </source>
</reference>
<accession>A0A3A5K7E1</accession>
<evidence type="ECO:0000313" key="2">
    <source>
        <dbReference type="EMBL" id="RJT30812.1"/>
    </source>
</evidence>
<protein>
    <submittedName>
        <fullName evidence="2">RES domain-containing protein</fullName>
    </submittedName>
</protein>
<organism evidence="2 3">
    <name type="scientific">Mesorhizobium waimense</name>
    <dbReference type="NCBI Taxonomy" id="1300307"/>
    <lineage>
        <taxon>Bacteria</taxon>
        <taxon>Pseudomonadati</taxon>
        <taxon>Pseudomonadota</taxon>
        <taxon>Alphaproteobacteria</taxon>
        <taxon>Hyphomicrobiales</taxon>
        <taxon>Phyllobacteriaceae</taxon>
        <taxon>Mesorhizobium</taxon>
    </lineage>
</organism>
<gene>
    <name evidence="2" type="ORF">D3227_29890</name>
</gene>
<evidence type="ECO:0000259" key="1">
    <source>
        <dbReference type="SMART" id="SM00953"/>
    </source>
</evidence>
<sequence length="199" mass="22365">MKLIPKKIRERIISARVSDWPRILPSRHRAQPAGAGFGSSRFSSPSRLFKILYAGEDFSTAFAEAVVRDRFEGKERRFLYRPRLDALCVTSISSDRELILVDLTGAGAYELGVDTDANRARDHRFGQEFSELLHDQMADVDGILFDSRLTNARCVAIYERALPALSGRVPIALLQAAELVTELKRLNITVRRERGFGVS</sequence>
<dbReference type="RefSeq" id="WP_120017808.1">
    <property type="nucleotide sequence ID" value="NZ_QZWZ01000034.1"/>
</dbReference>
<dbReference type="EMBL" id="QZWZ01000034">
    <property type="protein sequence ID" value="RJT30812.1"/>
    <property type="molecule type" value="Genomic_DNA"/>
</dbReference>
<dbReference type="AlphaFoldDB" id="A0A3A5K7E1"/>
<name>A0A3A5K7E1_9HYPH</name>
<evidence type="ECO:0000313" key="3">
    <source>
        <dbReference type="Proteomes" id="UP000272706"/>
    </source>
</evidence>
<feature type="domain" description="RES" evidence="1">
    <location>
        <begin position="32"/>
        <end position="169"/>
    </location>
</feature>
<keyword evidence="3" id="KW-1185">Reference proteome</keyword>
<dbReference type="OrthoDB" id="425502at2"/>
<dbReference type="Pfam" id="PF08808">
    <property type="entry name" value="RES"/>
    <property type="match status" value="1"/>
</dbReference>
<dbReference type="Proteomes" id="UP000272706">
    <property type="component" value="Unassembled WGS sequence"/>
</dbReference>